<organism evidence="2 3">
    <name type="scientific">Ceratodon purpureus</name>
    <name type="common">Fire moss</name>
    <name type="synonym">Dicranum purpureum</name>
    <dbReference type="NCBI Taxonomy" id="3225"/>
    <lineage>
        <taxon>Eukaryota</taxon>
        <taxon>Viridiplantae</taxon>
        <taxon>Streptophyta</taxon>
        <taxon>Embryophyta</taxon>
        <taxon>Bryophyta</taxon>
        <taxon>Bryophytina</taxon>
        <taxon>Bryopsida</taxon>
        <taxon>Dicranidae</taxon>
        <taxon>Pseudoditrichales</taxon>
        <taxon>Ditrichaceae</taxon>
        <taxon>Ceratodon</taxon>
    </lineage>
</organism>
<feature type="region of interest" description="Disordered" evidence="1">
    <location>
        <begin position="1"/>
        <end position="25"/>
    </location>
</feature>
<gene>
    <name evidence="2" type="ORF">KC19_3G229700</name>
</gene>
<feature type="region of interest" description="Disordered" evidence="1">
    <location>
        <begin position="75"/>
        <end position="99"/>
    </location>
</feature>
<evidence type="ECO:0000256" key="1">
    <source>
        <dbReference type="SAM" id="MobiDB-lite"/>
    </source>
</evidence>
<evidence type="ECO:0000313" key="3">
    <source>
        <dbReference type="Proteomes" id="UP000822688"/>
    </source>
</evidence>
<keyword evidence="3" id="KW-1185">Reference proteome</keyword>
<accession>A0A8T0IQQ4</accession>
<sequence length="127" mass="13755">MHNSKPVRSTSHVISPGGKPGNAQIKGVKNQEWEGNEGRCRLQTRHQRGLVTWGLTNNGQTLVRRTGKCAARQLTAGVTPGRSAGSHARPPAPHSSLQLVQCHPNTRPHSCTSLHHSLDSYLLETSS</sequence>
<reference evidence="2" key="1">
    <citation type="submission" date="2020-06" db="EMBL/GenBank/DDBJ databases">
        <title>WGS assembly of Ceratodon purpureus strain R40.</title>
        <authorList>
            <person name="Carey S.B."/>
            <person name="Jenkins J."/>
            <person name="Shu S."/>
            <person name="Lovell J.T."/>
            <person name="Sreedasyam A."/>
            <person name="Maumus F."/>
            <person name="Tiley G.P."/>
            <person name="Fernandez-Pozo N."/>
            <person name="Barry K."/>
            <person name="Chen C."/>
            <person name="Wang M."/>
            <person name="Lipzen A."/>
            <person name="Daum C."/>
            <person name="Saski C.A."/>
            <person name="Payton A.C."/>
            <person name="Mcbreen J.C."/>
            <person name="Conrad R.E."/>
            <person name="Kollar L.M."/>
            <person name="Olsson S."/>
            <person name="Huttunen S."/>
            <person name="Landis J.B."/>
            <person name="Wickett N.J."/>
            <person name="Johnson M.G."/>
            <person name="Rensing S.A."/>
            <person name="Grimwood J."/>
            <person name="Schmutz J."/>
            <person name="Mcdaniel S.F."/>
        </authorList>
    </citation>
    <scope>NUCLEOTIDE SEQUENCE</scope>
    <source>
        <strain evidence="2">R40</strain>
    </source>
</reference>
<dbReference type="AlphaFoldDB" id="A0A8T0IQQ4"/>
<dbReference type="EMBL" id="CM026423">
    <property type="protein sequence ID" value="KAG0584713.1"/>
    <property type="molecule type" value="Genomic_DNA"/>
</dbReference>
<name>A0A8T0IQQ4_CERPU</name>
<proteinExistence type="predicted"/>
<feature type="compositionally biased region" description="Polar residues" evidence="1">
    <location>
        <begin position="1"/>
        <end position="13"/>
    </location>
</feature>
<comment type="caution">
    <text evidence="2">The sequence shown here is derived from an EMBL/GenBank/DDBJ whole genome shotgun (WGS) entry which is preliminary data.</text>
</comment>
<protein>
    <submittedName>
        <fullName evidence="2">Uncharacterized protein</fullName>
    </submittedName>
</protein>
<dbReference type="Proteomes" id="UP000822688">
    <property type="component" value="Chromosome 3"/>
</dbReference>
<evidence type="ECO:0000313" key="2">
    <source>
        <dbReference type="EMBL" id="KAG0584713.1"/>
    </source>
</evidence>